<proteinExistence type="predicted"/>
<gene>
    <name evidence="2" type="ORF">XCCB100_0424</name>
</gene>
<organism evidence="2 3">
    <name type="scientific">Xanthomonas campestris pv. campestris (strain B100)</name>
    <dbReference type="NCBI Taxonomy" id="509169"/>
    <lineage>
        <taxon>Bacteria</taxon>
        <taxon>Pseudomonadati</taxon>
        <taxon>Pseudomonadota</taxon>
        <taxon>Gammaproteobacteria</taxon>
        <taxon>Lysobacterales</taxon>
        <taxon>Lysobacteraceae</taxon>
        <taxon>Xanthomonas</taxon>
    </lineage>
</organism>
<sequence>MKAQAHGGLCRSVGVRNSGPQLRASNKTPAQPPGERGRCSESSCTTRTLRFLGSFRAHLTAVRYVLSAALNRKDCSAQALARVNLTTCDDASPLLAQEQIVQTGHSTAQSRPSRSATPQLGSHTSQ</sequence>
<feature type="region of interest" description="Disordered" evidence="1">
    <location>
        <begin position="99"/>
        <end position="126"/>
    </location>
</feature>
<feature type="compositionally biased region" description="Polar residues" evidence="1">
    <location>
        <begin position="18"/>
        <end position="29"/>
    </location>
</feature>
<protein>
    <submittedName>
        <fullName evidence="2">Uncharacterized protein</fullName>
    </submittedName>
</protein>
<evidence type="ECO:0000313" key="2">
    <source>
        <dbReference type="EMBL" id="CAP49755.1"/>
    </source>
</evidence>
<dbReference type="HOGENOM" id="CLU_1980730_0_0_6"/>
<name>B0RMS0_XANCB</name>
<evidence type="ECO:0000256" key="1">
    <source>
        <dbReference type="SAM" id="MobiDB-lite"/>
    </source>
</evidence>
<accession>B0RMS0</accession>
<dbReference type="KEGG" id="xca:xcc-b100_0424"/>
<evidence type="ECO:0000313" key="3">
    <source>
        <dbReference type="Proteomes" id="UP000001188"/>
    </source>
</evidence>
<dbReference type="EMBL" id="AM920689">
    <property type="protein sequence ID" value="CAP49755.1"/>
    <property type="molecule type" value="Genomic_DNA"/>
</dbReference>
<reference evidence="2 3" key="1">
    <citation type="journal article" date="2008" name="J. Biotechnol.">
        <title>The genome of Xanthomonas campestris pv. campestris B100 and its use for the reconstruction of metabolic pathways involved in xanthan biosynthesis.</title>
        <authorList>
            <person name="Vorholter F.J."/>
            <person name="Schneiker S."/>
            <person name="Goesmann A."/>
            <person name="Krause L."/>
            <person name="Bekel T."/>
            <person name="Kaiser O."/>
            <person name="Linke B."/>
            <person name="Patschkowski T."/>
            <person name="Ruckert C."/>
            <person name="Schmid J."/>
            <person name="Sidhu V.K."/>
            <person name="Sieber V."/>
            <person name="Tauch A."/>
            <person name="Watt S.A."/>
            <person name="Weisshaar B."/>
            <person name="Becker A."/>
            <person name="Niehaus K."/>
            <person name="Puhler A."/>
        </authorList>
    </citation>
    <scope>NUCLEOTIDE SEQUENCE [LARGE SCALE GENOMIC DNA]</scope>
    <source>
        <strain evidence="2 3">B100</strain>
    </source>
</reference>
<feature type="region of interest" description="Disordered" evidence="1">
    <location>
        <begin position="1"/>
        <end position="42"/>
    </location>
</feature>
<dbReference type="AlphaFoldDB" id="B0RMS0"/>
<dbReference type="Proteomes" id="UP000001188">
    <property type="component" value="Chromosome"/>
</dbReference>